<accession>A0A9Y1BKE5</accession>
<protein>
    <submittedName>
        <fullName evidence="2">Uncharacterized protein</fullName>
    </submittedName>
</protein>
<dbReference type="Pfam" id="PF08309">
    <property type="entry name" value="LVIVD"/>
    <property type="match status" value="3"/>
</dbReference>
<evidence type="ECO:0000313" key="2">
    <source>
        <dbReference type="EMBL" id="UJG40515.1"/>
    </source>
</evidence>
<gene>
    <name evidence="2" type="ORF">K9W45_11845</name>
</gene>
<keyword evidence="1" id="KW-0812">Transmembrane</keyword>
<dbReference type="SUPFAM" id="SSF75011">
    <property type="entry name" value="3-carboxy-cis,cis-mucoante lactonizing enzyme"/>
    <property type="match status" value="1"/>
</dbReference>
<feature type="transmembrane region" description="Helical" evidence="1">
    <location>
        <begin position="943"/>
        <end position="963"/>
    </location>
</feature>
<proteinExistence type="predicted"/>
<evidence type="ECO:0000256" key="1">
    <source>
        <dbReference type="SAM" id="Phobius"/>
    </source>
</evidence>
<dbReference type="Gene3D" id="2.130.10.10">
    <property type="entry name" value="YVTN repeat-like/Quinoprotein amine dehydrogenase"/>
    <property type="match status" value="1"/>
</dbReference>
<dbReference type="EMBL" id="CP084166">
    <property type="protein sequence ID" value="UJG40515.1"/>
    <property type="molecule type" value="Genomic_DNA"/>
</dbReference>
<keyword evidence="1" id="KW-0472">Membrane</keyword>
<organism evidence="2">
    <name type="scientific">Candidatus Heimdallarchaeum aukensis</name>
    <dbReference type="NCBI Taxonomy" id="2876573"/>
    <lineage>
        <taxon>Archaea</taxon>
        <taxon>Promethearchaeati</taxon>
        <taxon>Candidatus Heimdallarchaeota</taxon>
        <taxon>Candidatus Heimdallarchaeia (ex Rinke et al. 2021) (nom. nud.)</taxon>
        <taxon>Candidatus Heimdallarchaeales</taxon>
        <taxon>Candidatus Heimdallarchaeaceae</taxon>
        <taxon>Candidatus Heimdallarchaeum</taxon>
    </lineage>
</organism>
<sequence length="976" mass="111073">MQKKFRVMLGIFILILTSGSAIAVGVMLPIQTIKINNQIEEKLNEYGMITEDDLDPYEGGSDNYSDWMYVAKYSDDSNYYAHTYIEFYNISDRNAYLYKNTPITYIGIPGKLVFDLEVKKFVIDYSEENDYVVYTERKQYTLNKTLSTLTGNEKIINYNYLWPYYVKNFGNGSEYGLQAYVAGFMIRSELEGLGYNNSEIAKLVLNKAYAQTNDLIYSIKYSPHMWINSRPDHTDINFDSATAYKILFNAITADGHDYSLFTGEAGSMKYFLDLVQGLSYDPSILTINVTQKLAEIYDIDTPEELEQAQSFAAYIRYLTGTPALNWLYENKISYICERTALEWVTGVEDPLLGGKKYPFLVNQSFAVDSVDPSTDLLYAVKTGRDNITKVDEIIGIANIPTFEESQSYKVEMNDEFAYVIEGNRGFRIVNTSSPLFLGIGGYRLQGYFFRDIAFETSLYGDFAYVAAGEKGIVSLDMSDLTEIDQITVWTNGGDINALDLEYNPTKTFMLIAMGQYGLAKATTNGGDISLNTLKETESPVTAVVTDGTKAYAVEQGRGIEVFDAVTLESLANVSLTGATQLLLDGTTLYVLDDTLGLVVYSISGNTLTQIGTYDFGVSGGFFNLYQNNDLLYLTAGENGLIVVDASNVNSLTSLATYDSDGEAYDIYASGENIYLADGSKGLIHITYSSGSFSDVLHRDELRTFVEIWDKASFVQLNNWPMKTTQFEPFSETYGLDVLPPNTERGFTQRWVEYFYRPFIFDSARDKTIMYGRDAYIYYADTQQPYLQVDQYDLYWQEYADYLNESFVHVGRWNQIHGTDWKNDDIYITHTFPGSIRDEFHFQQIFTDPTTGTILERRDRVQYNTYAGQYIEYYPFLDEDVVEDTEDIQYKYRTWHQTYPKLTADMANLFWLEDILYSTDNLAKQIEDEFLSIIGRADSYRTGGAFAALFILTLGIIVSSLTINPEPVKQQLFRKKK</sequence>
<dbReference type="InterPro" id="IPR013211">
    <property type="entry name" value="LVIVD"/>
</dbReference>
<keyword evidence="1" id="KW-1133">Transmembrane helix</keyword>
<dbReference type="InterPro" id="IPR015943">
    <property type="entry name" value="WD40/YVTN_repeat-like_dom_sf"/>
</dbReference>
<dbReference type="AlphaFoldDB" id="A0A9Y1BKE5"/>
<name>A0A9Y1BKE5_9ARCH</name>
<reference evidence="2" key="1">
    <citation type="journal article" date="2022" name="Nat. Microbiol.">
        <title>Unique mobile elements and scalable gene flow at the prokaryote-eukaryote boundary revealed by circularized Asgard archaea genomes.</title>
        <authorList>
            <person name="Wu F."/>
            <person name="Speth D.R."/>
            <person name="Philosof A."/>
            <person name="Cremiere A."/>
            <person name="Narayanan A."/>
            <person name="Barco R.A."/>
            <person name="Connon S.A."/>
            <person name="Amend J.P."/>
            <person name="Antoshechkin I.A."/>
            <person name="Orphan V.J."/>
        </authorList>
    </citation>
    <scope>NUCLEOTIDE SEQUENCE</scope>
    <source>
        <strain evidence="2">PM71</strain>
    </source>
</reference>
<dbReference type="Proteomes" id="UP001201020">
    <property type="component" value="Chromosome"/>
</dbReference>